<name>A0AAD7C167_9AGAR</name>
<feature type="transmembrane region" description="Helical" evidence="2">
    <location>
        <begin position="27"/>
        <end position="45"/>
    </location>
</feature>
<feature type="compositionally biased region" description="Polar residues" evidence="1">
    <location>
        <begin position="202"/>
        <end position="213"/>
    </location>
</feature>
<evidence type="ECO:0000313" key="3">
    <source>
        <dbReference type="EMBL" id="KAJ7636442.1"/>
    </source>
</evidence>
<evidence type="ECO:0000313" key="4">
    <source>
        <dbReference type="Proteomes" id="UP001221142"/>
    </source>
</evidence>
<keyword evidence="2" id="KW-0472">Membrane</keyword>
<reference evidence="3" key="1">
    <citation type="submission" date="2023-03" db="EMBL/GenBank/DDBJ databases">
        <title>Massive genome expansion in bonnet fungi (Mycena s.s.) driven by repeated elements and novel gene families across ecological guilds.</title>
        <authorList>
            <consortium name="Lawrence Berkeley National Laboratory"/>
            <person name="Harder C.B."/>
            <person name="Miyauchi S."/>
            <person name="Viragh M."/>
            <person name="Kuo A."/>
            <person name="Thoen E."/>
            <person name="Andreopoulos B."/>
            <person name="Lu D."/>
            <person name="Skrede I."/>
            <person name="Drula E."/>
            <person name="Henrissat B."/>
            <person name="Morin E."/>
            <person name="Kohler A."/>
            <person name="Barry K."/>
            <person name="LaButti K."/>
            <person name="Morin E."/>
            <person name="Salamov A."/>
            <person name="Lipzen A."/>
            <person name="Mereny Z."/>
            <person name="Hegedus B."/>
            <person name="Baldrian P."/>
            <person name="Stursova M."/>
            <person name="Weitz H."/>
            <person name="Taylor A."/>
            <person name="Grigoriev I.V."/>
            <person name="Nagy L.G."/>
            <person name="Martin F."/>
            <person name="Kauserud H."/>
        </authorList>
    </citation>
    <scope>NUCLEOTIDE SEQUENCE</scope>
    <source>
        <strain evidence="3">9284</strain>
    </source>
</reference>
<evidence type="ECO:0000256" key="1">
    <source>
        <dbReference type="SAM" id="MobiDB-lite"/>
    </source>
</evidence>
<feature type="transmembrane region" description="Helical" evidence="2">
    <location>
        <begin position="169"/>
        <end position="190"/>
    </location>
</feature>
<feature type="transmembrane region" description="Helical" evidence="2">
    <location>
        <begin position="57"/>
        <end position="78"/>
    </location>
</feature>
<feature type="region of interest" description="Disordered" evidence="1">
    <location>
        <begin position="198"/>
        <end position="235"/>
    </location>
</feature>
<feature type="region of interest" description="Disordered" evidence="1">
    <location>
        <begin position="249"/>
        <end position="268"/>
    </location>
</feature>
<sequence>MVALVLGGVGFFYHGFSKESCDHFYWLVPVFKLFTYLTSQAILSLRTYAVSRKSTRVYYTLIVLFVVCTAIEFTSTFWKRVPFQTRGNCTGGNLPGVKVAFLFHVGCLLFDVVAMGMTVVYLWKFSSSSRTSLSLLARMMLEDGIMYFIALSAMNVTNLVFFLSKDTTLQSSASSLGFAVTSIFSARFILHLSERTRDGLSGDTSHSSRTPHSGNRRNGLVGVGNAGTRTGDPGEIVVNVNTSVIKMRDIGDMDGESDREGRERRQGKEMRWVEVESIV</sequence>
<organism evidence="3 4">
    <name type="scientific">Roridomyces roridus</name>
    <dbReference type="NCBI Taxonomy" id="1738132"/>
    <lineage>
        <taxon>Eukaryota</taxon>
        <taxon>Fungi</taxon>
        <taxon>Dikarya</taxon>
        <taxon>Basidiomycota</taxon>
        <taxon>Agaricomycotina</taxon>
        <taxon>Agaricomycetes</taxon>
        <taxon>Agaricomycetidae</taxon>
        <taxon>Agaricales</taxon>
        <taxon>Marasmiineae</taxon>
        <taxon>Mycenaceae</taxon>
        <taxon>Roridomyces</taxon>
    </lineage>
</organism>
<accession>A0AAD7C167</accession>
<protein>
    <submittedName>
        <fullName evidence="3">Uncharacterized protein</fullName>
    </submittedName>
</protein>
<dbReference type="EMBL" id="JARKIF010000006">
    <property type="protein sequence ID" value="KAJ7636442.1"/>
    <property type="molecule type" value="Genomic_DNA"/>
</dbReference>
<dbReference type="Proteomes" id="UP001221142">
    <property type="component" value="Unassembled WGS sequence"/>
</dbReference>
<keyword evidence="2" id="KW-0812">Transmembrane</keyword>
<evidence type="ECO:0000256" key="2">
    <source>
        <dbReference type="SAM" id="Phobius"/>
    </source>
</evidence>
<feature type="transmembrane region" description="Helical" evidence="2">
    <location>
        <begin position="144"/>
        <end position="163"/>
    </location>
</feature>
<comment type="caution">
    <text evidence="3">The sequence shown here is derived from an EMBL/GenBank/DDBJ whole genome shotgun (WGS) entry which is preliminary data.</text>
</comment>
<gene>
    <name evidence="3" type="ORF">FB45DRAFT_864477</name>
</gene>
<dbReference type="AlphaFoldDB" id="A0AAD7C167"/>
<feature type="transmembrane region" description="Helical" evidence="2">
    <location>
        <begin position="101"/>
        <end position="123"/>
    </location>
</feature>
<keyword evidence="2" id="KW-1133">Transmembrane helix</keyword>
<proteinExistence type="predicted"/>
<keyword evidence="4" id="KW-1185">Reference proteome</keyword>